<dbReference type="EMBL" id="BAABRL010000004">
    <property type="protein sequence ID" value="GAA5495340.1"/>
    <property type="molecule type" value="Genomic_DNA"/>
</dbReference>
<evidence type="ECO:0000313" key="3">
    <source>
        <dbReference type="Proteomes" id="UP001424741"/>
    </source>
</evidence>
<organism evidence="2 3">
    <name type="scientific">Rubritalea halochordaticola</name>
    <dbReference type="NCBI Taxonomy" id="714537"/>
    <lineage>
        <taxon>Bacteria</taxon>
        <taxon>Pseudomonadati</taxon>
        <taxon>Verrucomicrobiota</taxon>
        <taxon>Verrucomicrobiia</taxon>
        <taxon>Verrucomicrobiales</taxon>
        <taxon>Rubritaleaceae</taxon>
        <taxon>Rubritalea</taxon>
    </lineage>
</organism>
<dbReference type="RefSeq" id="WP_346188154.1">
    <property type="nucleotide sequence ID" value="NZ_BAABRL010000004.1"/>
</dbReference>
<feature type="signal peptide" evidence="1">
    <location>
        <begin position="1"/>
        <end position="17"/>
    </location>
</feature>
<dbReference type="GO" id="GO:0008233">
    <property type="term" value="F:peptidase activity"/>
    <property type="evidence" value="ECO:0007669"/>
    <property type="project" value="UniProtKB-KW"/>
</dbReference>
<accession>A0ABP9V046</accession>
<dbReference type="Proteomes" id="UP001424741">
    <property type="component" value="Unassembled WGS sequence"/>
</dbReference>
<evidence type="ECO:0000256" key="1">
    <source>
        <dbReference type="SAM" id="SignalP"/>
    </source>
</evidence>
<feature type="chain" id="PRO_5045865217" evidence="1">
    <location>
        <begin position="18"/>
        <end position="291"/>
    </location>
</feature>
<dbReference type="InterPro" id="IPR011990">
    <property type="entry name" value="TPR-like_helical_dom_sf"/>
</dbReference>
<protein>
    <submittedName>
        <fullName evidence="2">Beta-barrel assembly-enhancing protease</fullName>
    </submittedName>
</protein>
<name>A0ABP9V046_9BACT</name>
<comment type="caution">
    <text evidence="2">The sequence shown here is derived from an EMBL/GenBank/DDBJ whole genome shotgun (WGS) entry which is preliminary data.</text>
</comment>
<gene>
    <name evidence="2" type="primary">bepA_4</name>
    <name evidence="2" type="ORF">Rhal01_01515</name>
</gene>
<keyword evidence="2" id="KW-0378">Hydrolase</keyword>
<keyword evidence="3" id="KW-1185">Reference proteome</keyword>
<keyword evidence="2" id="KW-0645">Protease</keyword>
<dbReference type="SUPFAM" id="SSF48452">
    <property type="entry name" value="TPR-like"/>
    <property type="match status" value="1"/>
</dbReference>
<keyword evidence="1" id="KW-0732">Signal</keyword>
<dbReference type="Gene3D" id="1.25.40.10">
    <property type="entry name" value="Tetratricopeptide repeat domain"/>
    <property type="match status" value="1"/>
</dbReference>
<reference evidence="2 3" key="1">
    <citation type="submission" date="2024-02" db="EMBL/GenBank/DDBJ databases">
        <title>Rubritalea halochordaticola NBRC 107102.</title>
        <authorList>
            <person name="Ichikawa N."/>
            <person name="Katano-Makiyama Y."/>
            <person name="Hidaka K."/>
        </authorList>
    </citation>
    <scope>NUCLEOTIDE SEQUENCE [LARGE SCALE GENOMIC DNA]</scope>
    <source>
        <strain evidence="2 3">NBRC 107102</strain>
    </source>
</reference>
<evidence type="ECO:0000313" key="2">
    <source>
        <dbReference type="EMBL" id="GAA5495340.1"/>
    </source>
</evidence>
<sequence>MKKFVFALFLLSSPSYAENFAEAIKGKKELSEEAYQILLKVEKENANDPAYWISRANHAYKQSSVVTLSTGKGEGGFQLTDPETGERKGTLKEGIDPQKADDAINSLIKARSLAPLRIDIHEGLATLGIRLKKYDSVVSACDTYLQQALTSKGNLTYADGTKLGDAWKSKPLQDEQSYAGQLNNIAKPESDKALEAIANLMVKHFPKNPMGHNNLALMASIKNDQKGVLKHLADAYAVAPTDPIVTLNYADFLLKDKQDEKAKTILQTFLKQEDIPATSKQQAEAILKKIK</sequence>
<dbReference type="GO" id="GO:0006508">
    <property type="term" value="P:proteolysis"/>
    <property type="evidence" value="ECO:0007669"/>
    <property type="project" value="UniProtKB-KW"/>
</dbReference>
<proteinExistence type="predicted"/>